<evidence type="ECO:0000259" key="13">
    <source>
        <dbReference type="Pfam" id="PF00520"/>
    </source>
</evidence>
<evidence type="ECO:0000256" key="10">
    <source>
        <dbReference type="ARBA" id="ARBA00023136"/>
    </source>
</evidence>
<dbReference type="RefSeq" id="XP_009053478.1">
    <property type="nucleotide sequence ID" value="XM_009055230.1"/>
</dbReference>
<dbReference type="Gene3D" id="1.10.287.70">
    <property type="match status" value="1"/>
</dbReference>
<dbReference type="OrthoDB" id="6064518at2759"/>
<evidence type="ECO:0000256" key="12">
    <source>
        <dbReference type="SAM" id="Phobius"/>
    </source>
</evidence>
<keyword evidence="4 12" id="KW-0812">Transmembrane</keyword>
<feature type="transmembrane region" description="Helical" evidence="12">
    <location>
        <begin position="135"/>
        <end position="152"/>
    </location>
</feature>
<evidence type="ECO:0000256" key="4">
    <source>
        <dbReference type="ARBA" id="ARBA00022692"/>
    </source>
</evidence>
<feature type="non-terminal residue" evidence="14">
    <location>
        <position position="203"/>
    </location>
</feature>
<dbReference type="Proteomes" id="UP000030746">
    <property type="component" value="Unassembled WGS sequence"/>
</dbReference>
<keyword evidence="9" id="KW-0406">Ion transport</keyword>
<evidence type="ECO:0000256" key="6">
    <source>
        <dbReference type="ARBA" id="ARBA00022882"/>
    </source>
</evidence>
<dbReference type="GO" id="GO:0008076">
    <property type="term" value="C:voltage-gated potassium channel complex"/>
    <property type="evidence" value="ECO:0007669"/>
    <property type="project" value="InterPro"/>
</dbReference>
<evidence type="ECO:0000256" key="5">
    <source>
        <dbReference type="ARBA" id="ARBA00022826"/>
    </source>
</evidence>
<dbReference type="AlphaFoldDB" id="V4AQ40"/>
<feature type="transmembrane region" description="Helical" evidence="12">
    <location>
        <begin position="164"/>
        <end position="190"/>
    </location>
</feature>
<keyword evidence="5" id="KW-0631">Potassium channel</keyword>
<dbReference type="GO" id="GO:0001508">
    <property type="term" value="P:action potential"/>
    <property type="evidence" value="ECO:0007669"/>
    <property type="project" value="TreeGrafter"/>
</dbReference>
<dbReference type="GO" id="GO:0005249">
    <property type="term" value="F:voltage-gated potassium channel activity"/>
    <property type="evidence" value="ECO:0007669"/>
    <property type="project" value="InterPro"/>
</dbReference>
<dbReference type="PANTHER" id="PTHR11537">
    <property type="entry name" value="VOLTAGE-GATED POTASSIUM CHANNEL"/>
    <property type="match status" value="1"/>
</dbReference>
<sequence>LDYMEYAVMVFFSIELLARFLVCPSKCDYMKNATNICDIIALLALYVNVIVDIILPSQRYSISLADFIDCLQTFRVFRFFRIVKDVIGFRVLVYTIKMSTKELCLLVMYLLLCVIVFSGVVYYCERDNMKSIPDAMWWVVITMTTVGYGDMYPNTFLGRVVGSLAAICGVLLIAVTIPVFVNNFILFYSYSKTINATKASKKK</sequence>
<dbReference type="HOGENOM" id="CLU_011722_1_5_1"/>
<evidence type="ECO:0000256" key="8">
    <source>
        <dbReference type="ARBA" id="ARBA00022989"/>
    </source>
</evidence>
<dbReference type="PRINTS" id="PR01491">
    <property type="entry name" value="KVCHANNEL"/>
</dbReference>
<keyword evidence="10 12" id="KW-0472">Membrane</keyword>
<evidence type="ECO:0000256" key="11">
    <source>
        <dbReference type="ARBA" id="ARBA00023303"/>
    </source>
</evidence>
<evidence type="ECO:0000256" key="7">
    <source>
        <dbReference type="ARBA" id="ARBA00022958"/>
    </source>
</evidence>
<keyword evidence="6" id="KW-0851">Voltage-gated channel</keyword>
<feature type="transmembrane region" description="Helical" evidence="12">
    <location>
        <begin position="36"/>
        <end position="56"/>
    </location>
</feature>
<evidence type="ECO:0000256" key="9">
    <source>
        <dbReference type="ARBA" id="ARBA00023065"/>
    </source>
</evidence>
<dbReference type="GeneID" id="20251389"/>
<evidence type="ECO:0000256" key="1">
    <source>
        <dbReference type="ARBA" id="ARBA00004141"/>
    </source>
</evidence>
<dbReference type="PRINTS" id="PR00169">
    <property type="entry name" value="KCHANNEL"/>
</dbReference>
<comment type="subcellular location">
    <subcellularLocation>
        <location evidence="1">Membrane</location>
        <topology evidence="1">Multi-pass membrane protein</topology>
    </subcellularLocation>
</comment>
<gene>
    <name evidence="14" type="ORF">LOTGIDRAFT_57197</name>
</gene>
<evidence type="ECO:0000256" key="2">
    <source>
        <dbReference type="ARBA" id="ARBA00022448"/>
    </source>
</evidence>
<dbReference type="SUPFAM" id="SSF81324">
    <property type="entry name" value="Voltage-gated potassium channels"/>
    <property type="match status" value="1"/>
</dbReference>
<dbReference type="FunFam" id="1.10.287.70:FF:000002">
    <property type="entry name" value="Potassium voltage-gated channel subfamily a member"/>
    <property type="match status" value="1"/>
</dbReference>
<dbReference type="EMBL" id="KB201611">
    <property type="protein sequence ID" value="ESO95776.1"/>
    <property type="molecule type" value="Genomic_DNA"/>
</dbReference>
<keyword evidence="11" id="KW-0407">Ion channel</keyword>
<protein>
    <recommendedName>
        <fullName evidence="13">Ion transport domain-containing protein</fullName>
    </recommendedName>
</protein>
<feature type="transmembrane region" description="Helical" evidence="12">
    <location>
        <begin position="6"/>
        <end position="24"/>
    </location>
</feature>
<evidence type="ECO:0000256" key="3">
    <source>
        <dbReference type="ARBA" id="ARBA00022538"/>
    </source>
</evidence>
<keyword evidence="3" id="KW-0633">Potassium transport</keyword>
<dbReference type="CTD" id="20251389"/>
<dbReference type="Gene3D" id="1.20.120.350">
    <property type="entry name" value="Voltage-gated potassium channels. Chain C"/>
    <property type="match status" value="1"/>
</dbReference>
<evidence type="ECO:0000313" key="15">
    <source>
        <dbReference type="Proteomes" id="UP000030746"/>
    </source>
</evidence>
<feature type="transmembrane region" description="Helical" evidence="12">
    <location>
        <begin position="103"/>
        <end position="123"/>
    </location>
</feature>
<keyword evidence="8 12" id="KW-1133">Transmembrane helix</keyword>
<dbReference type="OMA" id="ESICIVW"/>
<feature type="non-terminal residue" evidence="14">
    <location>
        <position position="1"/>
    </location>
</feature>
<keyword evidence="15" id="KW-1185">Reference proteome</keyword>
<proteinExistence type="predicted"/>
<dbReference type="InterPro" id="IPR005821">
    <property type="entry name" value="Ion_trans_dom"/>
</dbReference>
<name>V4AQ40_LOTGI</name>
<dbReference type="STRING" id="225164.V4AQ40"/>
<dbReference type="KEGG" id="lgi:LOTGIDRAFT_57197"/>
<dbReference type="Pfam" id="PF00520">
    <property type="entry name" value="Ion_trans"/>
    <property type="match status" value="1"/>
</dbReference>
<reference evidence="14 15" key="1">
    <citation type="journal article" date="2013" name="Nature">
        <title>Insights into bilaterian evolution from three spiralian genomes.</title>
        <authorList>
            <person name="Simakov O."/>
            <person name="Marletaz F."/>
            <person name="Cho S.J."/>
            <person name="Edsinger-Gonzales E."/>
            <person name="Havlak P."/>
            <person name="Hellsten U."/>
            <person name="Kuo D.H."/>
            <person name="Larsson T."/>
            <person name="Lv J."/>
            <person name="Arendt D."/>
            <person name="Savage R."/>
            <person name="Osoegawa K."/>
            <person name="de Jong P."/>
            <person name="Grimwood J."/>
            <person name="Chapman J.A."/>
            <person name="Shapiro H."/>
            <person name="Aerts A."/>
            <person name="Otillar R.P."/>
            <person name="Terry A.Y."/>
            <person name="Boore J.L."/>
            <person name="Grigoriev I.V."/>
            <person name="Lindberg D.R."/>
            <person name="Seaver E.C."/>
            <person name="Weisblat D.A."/>
            <person name="Putnam N.H."/>
            <person name="Rokhsar D.S."/>
        </authorList>
    </citation>
    <scope>NUCLEOTIDE SEQUENCE [LARGE SCALE GENOMIC DNA]</scope>
</reference>
<organism evidence="14 15">
    <name type="scientific">Lottia gigantea</name>
    <name type="common">Giant owl limpet</name>
    <dbReference type="NCBI Taxonomy" id="225164"/>
    <lineage>
        <taxon>Eukaryota</taxon>
        <taxon>Metazoa</taxon>
        <taxon>Spiralia</taxon>
        <taxon>Lophotrochozoa</taxon>
        <taxon>Mollusca</taxon>
        <taxon>Gastropoda</taxon>
        <taxon>Patellogastropoda</taxon>
        <taxon>Lottioidea</taxon>
        <taxon>Lottiidae</taxon>
        <taxon>Lottia</taxon>
    </lineage>
</organism>
<dbReference type="InterPro" id="IPR027359">
    <property type="entry name" value="Volt_channel_dom_sf"/>
</dbReference>
<evidence type="ECO:0000313" key="14">
    <source>
        <dbReference type="EMBL" id="ESO95776.1"/>
    </source>
</evidence>
<dbReference type="InterPro" id="IPR028325">
    <property type="entry name" value="VG_K_chnl"/>
</dbReference>
<keyword evidence="2" id="KW-0813">Transport</keyword>
<dbReference type="PANTHER" id="PTHR11537:SF254">
    <property type="entry name" value="POTASSIUM VOLTAGE-GATED CHANNEL PROTEIN SHAB"/>
    <property type="match status" value="1"/>
</dbReference>
<dbReference type="InterPro" id="IPR003968">
    <property type="entry name" value="K_chnl_volt-dep_Kv"/>
</dbReference>
<feature type="domain" description="Ion transport" evidence="13">
    <location>
        <begin position="1"/>
        <end position="190"/>
    </location>
</feature>
<keyword evidence="7" id="KW-0630">Potassium</keyword>
<accession>V4AQ40</accession>